<sequence>MRMQLQQAGGTGKVTGARRHNGQSGQRGLPGGRGFRKQHLNHRVAATETRAPTLARACALARPGAATPSSREAASAAGPHLCAPSPEERRAARSTAEHRGPAPRPGPASSPAPAPAGGRHPQPRGPARRAARSASGAVLWQPRTRPLAPRLLPGHVFPSALRSSRKEEKQNITSLL</sequence>
<protein>
    <submittedName>
        <fullName evidence="2">(raccoon dog) hypothetical protein</fullName>
    </submittedName>
</protein>
<evidence type="ECO:0000256" key="1">
    <source>
        <dbReference type="SAM" id="MobiDB-lite"/>
    </source>
</evidence>
<proteinExistence type="predicted"/>
<dbReference type="Proteomes" id="UP000645828">
    <property type="component" value="Unassembled WGS sequence"/>
</dbReference>
<accession>A0A811YJK0</accession>
<name>A0A811YJK0_NYCPR</name>
<evidence type="ECO:0000313" key="3">
    <source>
        <dbReference type="Proteomes" id="UP000645828"/>
    </source>
</evidence>
<evidence type="ECO:0000313" key="2">
    <source>
        <dbReference type="EMBL" id="CAD7677054.1"/>
    </source>
</evidence>
<gene>
    <name evidence="2" type="ORF">NYPRO_LOCUS9850</name>
</gene>
<dbReference type="AlphaFoldDB" id="A0A811YJK0"/>
<feature type="compositionally biased region" description="Low complexity" evidence="1">
    <location>
        <begin position="54"/>
        <end position="66"/>
    </location>
</feature>
<organism evidence="2 3">
    <name type="scientific">Nyctereutes procyonoides</name>
    <name type="common">Raccoon dog</name>
    <name type="synonym">Canis procyonoides</name>
    <dbReference type="NCBI Taxonomy" id="34880"/>
    <lineage>
        <taxon>Eukaryota</taxon>
        <taxon>Metazoa</taxon>
        <taxon>Chordata</taxon>
        <taxon>Craniata</taxon>
        <taxon>Vertebrata</taxon>
        <taxon>Euteleostomi</taxon>
        <taxon>Mammalia</taxon>
        <taxon>Eutheria</taxon>
        <taxon>Laurasiatheria</taxon>
        <taxon>Carnivora</taxon>
        <taxon>Caniformia</taxon>
        <taxon>Canidae</taxon>
        <taxon>Nyctereutes</taxon>
    </lineage>
</organism>
<reference evidence="2" key="1">
    <citation type="submission" date="2020-12" db="EMBL/GenBank/DDBJ databases">
        <authorList>
            <consortium name="Molecular Ecology Group"/>
        </authorList>
    </citation>
    <scope>NUCLEOTIDE SEQUENCE</scope>
    <source>
        <strain evidence="2">TBG_1078</strain>
    </source>
</reference>
<feature type="region of interest" description="Disordered" evidence="1">
    <location>
        <begin position="1"/>
        <end position="154"/>
    </location>
</feature>
<feature type="compositionally biased region" description="Pro residues" evidence="1">
    <location>
        <begin position="102"/>
        <end position="114"/>
    </location>
</feature>
<dbReference type="EMBL" id="CAJHUB010000678">
    <property type="protein sequence ID" value="CAD7677054.1"/>
    <property type="molecule type" value="Genomic_DNA"/>
</dbReference>
<feature type="compositionally biased region" description="Basic and acidic residues" evidence="1">
    <location>
        <begin position="86"/>
        <end position="100"/>
    </location>
</feature>
<comment type="caution">
    <text evidence="2">The sequence shown here is derived from an EMBL/GenBank/DDBJ whole genome shotgun (WGS) entry which is preliminary data.</text>
</comment>
<keyword evidence="3" id="KW-1185">Reference proteome</keyword>
<feature type="compositionally biased region" description="Low complexity" evidence="1">
    <location>
        <begin position="132"/>
        <end position="153"/>
    </location>
</feature>